<evidence type="ECO:0000313" key="1">
    <source>
        <dbReference type="EMBL" id="MEQ2312028.1"/>
    </source>
</evidence>
<reference evidence="1 2" key="1">
    <citation type="submission" date="2021-06" db="EMBL/GenBank/DDBJ databases">
        <authorList>
            <person name="Palmer J.M."/>
        </authorList>
    </citation>
    <scope>NUCLEOTIDE SEQUENCE [LARGE SCALE GENOMIC DNA]</scope>
    <source>
        <strain evidence="1 2">AS_MEX2019</strain>
        <tissue evidence="1">Muscle</tissue>
    </source>
</reference>
<organism evidence="1 2">
    <name type="scientific">Ameca splendens</name>
    <dbReference type="NCBI Taxonomy" id="208324"/>
    <lineage>
        <taxon>Eukaryota</taxon>
        <taxon>Metazoa</taxon>
        <taxon>Chordata</taxon>
        <taxon>Craniata</taxon>
        <taxon>Vertebrata</taxon>
        <taxon>Euteleostomi</taxon>
        <taxon>Actinopterygii</taxon>
        <taxon>Neopterygii</taxon>
        <taxon>Teleostei</taxon>
        <taxon>Neoteleostei</taxon>
        <taxon>Acanthomorphata</taxon>
        <taxon>Ovalentaria</taxon>
        <taxon>Atherinomorphae</taxon>
        <taxon>Cyprinodontiformes</taxon>
        <taxon>Goodeidae</taxon>
        <taxon>Ameca</taxon>
    </lineage>
</organism>
<dbReference type="EMBL" id="JAHRIP010077996">
    <property type="protein sequence ID" value="MEQ2312028.1"/>
    <property type="molecule type" value="Genomic_DNA"/>
</dbReference>
<name>A0ABV1A0G8_9TELE</name>
<dbReference type="Proteomes" id="UP001469553">
    <property type="component" value="Unassembled WGS sequence"/>
</dbReference>
<protein>
    <submittedName>
        <fullName evidence="1">Uncharacterized protein</fullName>
    </submittedName>
</protein>
<keyword evidence="2" id="KW-1185">Reference proteome</keyword>
<comment type="caution">
    <text evidence="1">The sequence shown here is derived from an EMBL/GenBank/DDBJ whole genome shotgun (WGS) entry which is preliminary data.</text>
</comment>
<evidence type="ECO:0000313" key="2">
    <source>
        <dbReference type="Proteomes" id="UP001469553"/>
    </source>
</evidence>
<proteinExistence type="predicted"/>
<gene>
    <name evidence="1" type="ORF">AMECASPLE_026721</name>
</gene>
<sequence length="114" mass="12718">MVDCFTLTTVAGVLHESDRQPSFRIIILQYTHNYAAPISHNHFHHSYPCKRTTKNHKRFVLSDHAAGTAEPKGRGLQLAAITQTICIPCGGIPIYLAELGVKILMRALRMHSVL</sequence>
<accession>A0ABV1A0G8</accession>